<dbReference type="GO" id="GO:0000460">
    <property type="term" value="P:maturation of 5.8S rRNA"/>
    <property type="evidence" value="ECO:0007669"/>
    <property type="project" value="TreeGrafter"/>
</dbReference>
<protein>
    <recommendedName>
        <fullName evidence="2">RRP15-like protein</fullName>
    </recommendedName>
</protein>
<reference evidence="4 5" key="1">
    <citation type="journal article" date="2017" name="Gigascience">
        <title>Genome sequence of the small brown planthopper, Laodelphax striatellus.</title>
        <authorList>
            <person name="Zhu J."/>
            <person name="Jiang F."/>
            <person name="Wang X."/>
            <person name="Yang P."/>
            <person name="Bao Y."/>
            <person name="Zhao W."/>
            <person name="Wang W."/>
            <person name="Lu H."/>
            <person name="Wang Q."/>
            <person name="Cui N."/>
            <person name="Li J."/>
            <person name="Chen X."/>
            <person name="Luo L."/>
            <person name="Yu J."/>
            <person name="Kang L."/>
            <person name="Cui F."/>
        </authorList>
    </citation>
    <scope>NUCLEOTIDE SEQUENCE [LARGE SCALE GENOMIC DNA]</scope>
    <source>
        <strain evidence="4">Lst14</strain>
    </source>
</reference>
<evidence type="ECO:0000256" key="2">
    <source>
        <dbReference type="ARBA" id="ARBA00017475"/>
    </source>
</evidence>
<proteinExistence type="inferred from homology"/>
<dbReference type="GO" id="GO:0030687">
    <property type="term" value="C:preribosome, large subunit precursor"/>
    <property type="evidence" value="ECO:0007669"/>
    <property type="project" value="TreeGrafter"/>
</dbReference>
<name>A0A482XA42_LAOST</name>
<sequence length="255" mass="29109">MKQDVKSNMIRKESELEEGFESAESDNNSAESFSEEDENVTDNHENKIKHNPGWADAMAKILRTNKPKRKKTIVLSKAKKLKPSVDEDVNGDEKETFTIEASQPQKSDTVKTEEESVSSKPSSVEQSRKNVDRIRKKDRDSKGRIKPSVLDKDREKVLCRIATRGVVQLFNAVREQQKTIEKKIKTAGPSDSKQEKVLKSVNKTEFLNVLMKPTKSQLVPPKVEERAVDESQWSVLRDDFMMSTKLKDWDKGETT</sequence>
<dbReference type="InterPro" id="IPR012459">
    <property type="entry name" value="Rrp15"/>
</dbReference>
<dbReference type="SMR" id="A0A482XA42"/>
<dbReference type="FunCoup" id="A0A482XA42">
    <property type="interactions" value="532"/>
</dbReference>
<feature type="compositionally biased region" description="Basic and acidic residues" evidence="3">
    <location>
        <begin position="126"/>
        <end position="149"/>
    </location>
</feature>
<feature type="compositionally biased region" description="Basic and acidic residues" evidence="3">
    <location>
        <begin position="1"/>
        <end position="14"/>
    </location>
</feature>
<dbReference type="Pfam" id="PF07890">
    <property type="entry name" value="Rrp15p"/>
    <property type="match status" value="1"/>
</dbReference>
<evidence type="ECO:0000256" key="1">
    <source>
        <dbReference type="ARBA" id="ARBA00007462"/>
    </source>
</evidence>
<feature type="compositionally biased region" description="Acidic residues" evidence="3">
    <location>
        <begin position="15"/>
        <end position="24"/>
    </location>
</feature>
<comment type="similarity">
    <text evidence="1">Belongs to the RRP15 family.</text>
</comment>
<feature type="region of interest" description="Disordered" evidence="3">
    <location>
        <begin position="1"/>
        <end position="149"/>
    </location>
</feature>
<evidence type="ECO:0000313" key="4">
    <source>
        <dbReference type="EMBL" id="RZF42845.1"/>
    </source>
</evidence>
<dbReference type="EMBL" id="QKKF02013937">
    <property type="protein sequence ID" value="RZF42845.1"/>
    <property type="molecule type" value="Genomic_DNA"/>
</dbReference>
<evidence type="ECO:0000256" key="3">
    <source>
        <dbReference type="SAM" id="MobiDB-lite"/>
    </source>
</evidence>
<keyword evidence="5" id="KW-1185">Reference proteome</keyword>
<dbReference type="Proteomes" id="UP000291343">
    <property type="component" value="Unassembled WGS sequence"/>
</dbReference>
<dbReference type="AlphaFoldDB" id="A0A482XA42"/>
<dbReference type="STRING" id="195883.A0A482XA42"/>
<dbReference type="PANTHER" id="PTHR13245">
    <property type="entry name" value="RRP15-LIKE PROTEIN"/>
    <property type="match status" value="1"/>
</dbReference>
<dbReference type="OrthoDB" id="20949at2759"/>
<gene>
    <name evidence="4" type="ORF">LSTR_LSTR003669</name>
</gene>
<feature type="compositionally biased region" description="Basic residues" evidence="3">
    <location>
        <begin position="63"/>
        <end position="82"/>
    </location>
</feature>
<comment type="caution">
    <text evidence="4">The sequence shown here is derived from an EMBL/GenBank/DDBJ whole genome shotgun (WGS) entry which is preliminary data.</text>
</comment>
<dbReference type="InParanoid" id="A0A482XA42"/>
<organism evidence="4 5">
    <name type="scientific">Laodelphax striatellus</name>
    <name type="common">Small brown planthopper</name>
    <name type="synonym">Delphax striatella</name>
    <dbReference type="NCBI Taxonomy" id="195883"/>
    <lineage>
        <taxon>Eukaryota</taxon>
        <taxon>Metazoa</taxon>
        <taxon>Ecdysozoa</taxon>
        <taxon>Arthropoda</taxon>
        <taxon>Hexapoda</taxon>
        <taxon>Insecta</taxon>
        <taxon>Pterygota</taxon>
        <taxon>Neoptera</taxon>
        <taxon>Paraneoptera</taxon>
        <taxon>Hemiptera</taxon>
        <taxon>Auchenorrhyncha</taxon>
        <taxon>Fulgoroidea</taxon>
        <taxon>Delphacidae</taxon>
        <taxon>Criomorphinae</taxon>
        <taxon>Laodelphax</taxon>
    </lineage>
</organism>
<accession>A0A482XA42</accession>
<dbReference type="GO" id="GO:0000470">
    <property type="term" value="P:maturation of LSU-rRNA"/>
    <property type="evidence" value="ECO:0007669"/>
    <property type="project" value="TreeGrafter"/>
</dbReference>
<evidence type="ECO:0000313" key="5">
    <source>
        <dbReference type="Proteomes" id="UP000291343"/>
    </source>
</evidence>
<dbReference type="PANTHER" id="PTHR13245:SF14">
    <property type="entry name" value="RRP15-LIKE PROTEIN"/>
    <property type="match status" value="1"/>
</dbReference>